<proteinExistence type="predicted"/>
<evidence type="ECO:0008006" key="3">
    <source>
        <dbReference type="Google" id="ProtNLM"/>
    </source>
</evidence>
<dbReference type="AlphaFoldDB" id="A0A9D2KFA2"/>
<accession>A0A9D2KFA2</accession>
<name>A0A9D2KFA2_9BACE</name>
<reference evidence="1" key="2">
    <citation type="submission" date="2021-04" db="EMBL/GenBank/DDBJ databases">
        <authorList>
            <person name="Gilroy R."/>
        </authorList>
    </citation>
    <scope>NUCLEOTIDE SEQUENCE</scope>
    <source>
        <strain evidence="1">CHK118-2852</strain>
    </source>
</reference>
<organism evidence="1 2">
    <name type="scientific">Candidatus Bacteroides merdavium</name>
    <dbReference type="NCBI Taxonomy" id="2838472"/>
    <lineage>
        <taxon>Bacteria</taxon>
        <taxon>Pseudomonadati</taxon>
        <taxon>Bacteroidota</taxon>
        <taxon>Bacteroidia</taxon>
        <taxon>Bacteroidales</taxon>
        <taxon>Bacteroidaceae</taxon>
        <taxon>Bacteroides</taxon>
    </lineage>
</organism>
<sequence length="184" mass="20815">MSELRQIPNVGAQTEQDLLDMGYPTIASLKGKRAEDLYAEECRLRGCTLDRCQLYLYRAVEYFVNTPHPDLTKCKWWLWKDDFVQPSPCGAVCAECASFPTVCGGCRKIRGKVFWLAYTDKDVCPIYECCRDRKRRNCGGCPELPCARFMKDPTLSDAENEAHLRQMLARLEEGVGNENGGGAE</sequence>
<dbReference type="Pfam" id="PF12675">
    <property type="entry name" value="DUF3795"/>
    <property type="match status" value="1"/>
</dbReference>
<dbReference type="EMBL" id="DXAV01000092">
    <property type="protein sequence ID" value="HIZ92707.1"/>
    <property type="molecule type" value="Genomic_DNA"/>
</dbReference>
<dbReference type="Proteomes" id="UP000824108">
    <property type="component" value="Unassembled WGS sequence"/>
</dbReference>
<dbReference type="InterPro" id="IPR024227">
    <property type="entry name" value="DUF3795"/>
</dbReference>
<dbReference type="Pfam" id="PF11731">
    <property type="entry name" value="Cdd1"/>
    <property type="match status" value="1"/>
</dbReference>
<protein>
    <recommendedName>
        <fullName evidence="3">DUF4332 domain-containing protein</fullName>
    </recommendedName>
</protein>
<gene>
    <name evidence="1" type="ORF">H9807_11435</name>
</gene>
<comment type="caution">
    <text evidence="1">The sequence shown here is derived from an EMBL/GenBank/DDBJ whole genome shotgun (WGS) entry which is preliminary data.</text>
</comment>
<reference evidence="1" key="1">
    <citation type="journal article" date="2021" name="PeerJ">
        <title>Extensive microbial diversity within the chicken gut microbiome revealed by metagenomics and culture.</title>
        <authorList>
            <person name="Gilroy R."/>
            <person name="Ravi A."/>
            <person name="Getino M."/>
            <person name="Pursley I."/>
            <person name="Horton D.L."/>
            <person name="Alikhan N.F."/>
            <person name="Baker D."/>
            <person name="Gharbi K."/>
            <person name="Hall N."/>
            <person name="Watson M."/>
            <person name="Adriaenssens E.M."/>
            <person name="Foster-Nyarko E."/>
            <person name="Jarju S."/>
            <person name="Secka A."/>
            <person name="Antonio M."/>
            <person name="Oren A."/>
            <person name="Chaudhuri R.R."/>
            <person name="La Ragione R."/>
            <person name="Hildebrand F."/>
            <person name="Pallen M.J."/>
        </authorList>
    </citation>
    <scope>NUCLEOTIDE SEQUENCE</scope>
    <source>
        <strain evidence="1">CHK118-2852</strain>
    </source>
</reference>
<evidence type="ECO:0000313" key="2">
    <source>
        <dbReference type="Proteomes" id="UP000824108"/>
    </source>
</evidence>
<dbReference type="InterPro" id="IPR021725">
    <property type="entry name" value="Cdd1"/>
</dbReference>
<evidence type="ECO:0000313" key="1">
    <source>
        <dbReference type="EMBL" id="HIZ92707.1"/>
    </source>
</evidence>